<dbReference type="GO" id="GO:0004721">
    <property type="term" value="F:phosphoprotein phosphatase activity"/>
    <property type="evidence" value="ECO:0007669"/>
    <property type="project" value="InterPro"/>
</dbReference>
<organism evidence="2 3">
    <name type="scientific">Xylocopilactobacillus apicola</name>
    <dbReference type="NCBI Taxonomy" id="2932184"/>
    <lineage>
        <taxon>Bacteria</taxon>
        <taxon>Bacillati</taxon>
        <taxon>Bacillota</taxon>
        <taxon>Bacilli</taxon>
        <taxon>Lactobacillales</taxon>
        <taxon>Lactobacillaceae</taxon>
        <taxon>Xylocopilactobacillus</taxon>
    </lineage>
</organism>
<dbReference type="PANTHER" id="PTHR31126">
    <property type="entry name" value="TYROSINE-PROTEIN PHOSPHATASE"/>
    <property type="match status" value="1"/>
</dbReference>
<gene>
    <name evidence="2" type="ORF">XA3_08420</name>
</gene>
<dbReference type="Proteomes" id="UP001321861">
    <property type="component" value="Chromosome"/>
</dbReference>
<sequence length="252" mass="28880">MKLVNFRDLGGIKNRNGQLVKHKRLLRSGEVVNVDQEVIDQLVQDYQLKQIVDLRSEEEFIERPDDKIPGVDLINLQIMKGAKTNGFSLQDFARIGDVSFVDDHMLNVYHDVVSNPISQEYYGNFLQLLIDTPDGSTLFHCFAGKDRTGIAAALILWLLDVENEEVVKDYLQTNVDRKVANDEIIDGFRREGYEGDELLALAVSLEVKEEYLEIVQNFINQNYGSVKKYAEEELNFDQSKVDKLQDLYLVSD</sequence>
<comment type="similarity">
    <text evidence="1">Belongs to the protein-tyrosine phosphatase family.</text>
</comment>
<dbReference type="EMBL" id="AP026802">
    <property type="protein sequence ID" value="BDR58401.1"/>
    <property type="molecule type" value="Genomic_DNA"/>
</dbReference>
<proteinExistence type="inferred from homology"/>
<name>A0AAU9D124_9LACO</name>
<dbReference type="RefSeq" id="WP_317636306.1">
    <property type="nucleotide sequence ID" value="NZ_AP026802.1"/>
</dbReference>
<reference evidence="2 3" key="1">
    <citation type="journal article" date="2023" name="Microbiol. Spectr.">
        <title>Symbiosis of Carpenter Bees with Uncharacterized Lactic Acid Bacteria Showing NAD Auxotrophy.</title>
        <authorList>
            <person name="Kawasaki S."/>
            <person name="Ozawa K."/>
            <person name="Mori T."/>
            <person name="Yamamoto A."/>
            <person name="Ito M."/>
            <person name="Ohkuma M."/>
            <person name="Sakamoto M."/>
            <person name="Matsutani M."/>
        </authorList>
    </citation>
    <scope>NUCLEOTIDE SEQUENCE [LARGE SCALE GENOMIC DNA]</scope>
    <source>
        <strain evidence="2 3">XA3</strain>
    </source>
</reference>
<accession>A0AAU9D124</accession>
<dbReference type="InterPro" id="IPR026893">
    <property type="entry name" value="Tyr/Ser_Pase_IphP-type"/>
</dbReference>
<dbReference type="PANTHER" id="PTHR31126:SF1">
    <property type="entry name" value="TYROSINE SPECIFIC PROTEIN PHOSPHATASES DOMAIN-CONTAINING PROTEIN"/>
    <property type="match status" value="1"/>
</dbReference>
<evidence type="ECO:0000313" key="3">
    <source>
        <dbReference type="Proteomes" id="UP001321861"/>
    </source>
</evidence>
<dbReference type="InterPro" id="IPR016130">
    <property type="entry name" value="Tyr_Pase_AS"/>
</dbReference>
<evidence type="ECO:0000256" key="1">
    <source>
        <dbReference type="ARBA" id="ARBA00009580"/>
    </source>
</evidence>
<dbReference type="Pfam" id="PF13350">
    <property type="entry name" value="Y_phosphatase3"/>
    <property type="match status" value="1"/>
</dbReference>
<dbReference type="AlphaFoldDB" id="A0AAU9D124"/>
<dbReference type="InterPro" id="IPR029021">
    <property type="entry name" value="Prot-tyrosine_phosphatase-like"/>
</dbReference>
<keyword evidence="3" id="KW-1185">Reference proteome</keyword>
<dbReference type="SUPFAM" id="SSF52799">
    <property type="entry name" value="(Phosphotyrosine protein) phosphatases II"/>
    <property type="match status" value="1"/>
</dbReference>
<dbReference type="Gene3D" id="3.90.190.10">
    <property type="entry name" value="Protein tyrosine phosphatase superfamily"/>
    <property type="match status" value="1"/>
</dbReference>
<protein>
    <submittedName>
        <fullName evidence="2">Phosphatase</fullName>
    </submittedName>
</protein>
<dbReference type="KEGG" id="xap:XA3_08420"/>
<dbReference type="PROSITE" id="PS00383">
    <property type="entry name" value="TYR_PHOSPHATASE_1"/>
    <property type="match status" value="1"/>
</dbReference>
<evidence type="ECO:0000313" key="2">
    <source>
        <dbReference type="EMBL" id="BDR58401.1"/>
    </source>
</evidence>